<dbReference type="EMBL" id="PYVF01000029">
    <property type="protein sequence ID" value="PTB88965.1"/>
    <property type="molecule type" value="Genomic_DNA"/>
</dbReference>
<keyword evidence="1" id="KW-0732">Signal</keyword>
<dbReference type="EMBL" id="PYVS01000010">
    <property type="protein sequence ID" value="PTB83150.1"/>
    <property type="molecule type" value="Genomic_DNA"/>
</dbReference>
<evidence type="ECO:0000313" key="3">
    <source>
        <dbReference type="EMBL" id="PTB88965.1"/>
    </source>
</evidence>
<feature type="signal peptide" evidence="1">
    <location>
        <begin position="1"/>
        <end position="33"/>
    </location>
</feature>
<protein>
    <submittedName>
        <fullName evidence="2">Uncharacterized protein</fullName>
    </submittedName>
</protein>
<sequence>MVILKSAKSKIAVFLSALAVTSLVSGCAGSASASISTTCTGGTCSTTAKAEAKITFKVDHEGNQYKELYAYVQDELIELDFAQLGIQYSGQNAYVAASSGSVDVILKSFTNEVARRSFSYVVDSQNTAKFSNPAAVKSWILTYDGIDEFNIQMNDIQTNFGSGNVAVTSTSKYAGVSYASSTYSGYRDTGGGGGNYQQQ</sequence>
<name>A0A2T4CNM1_9GAMM</name>
<evidence type="ECO:0000313" key="4">
    <source>
        <dbReference type="Proteomes" id="UP000242087"/>
    </source>
</evidence>
<comment type="caution">
    <text evidence="2">The sequence shown here is derived from an EMBL/GenBank/DDBJ whole genome shotgun (WGS) entry which is preliminary data.</text>
</comment>
<dbReference type="Proteomes" id="UP000242087">
    <property type="component" value="Unassembled WGS sequence"/>
</dbReference>
<dbReference type="PROSITE" id="PS51257">
    <property type="entry name" value="PROKAR_LIPOPROTEIN"/>
    <property type="match status" value="1"/>
</dbReference>
<evidence type="ECO:0000313" key="5">
    <source>
        <dbReference type="Proteomes" id="UP000243022"/>
    </source>
</evidence>
<gene>
    <name evidence="3" type="ORF">C9927_02865</name>
    <name evidence="2" type="ORF">C9986_01015</name>
</gene>
<dbReference type="Proteomes" id="UP000243022">
    <property type="component" value="Unassembled WGS sequence"/>
</dbReference>
<reference evidence="4 5" key="1">
    <citation type="submission" date="2018-03" db="EMBL/GenBank/DDBJ databases">
        <title>Cross-interface Injection: A General Nanoliter Liquid Handling Method Applied to Single Cells Genome Amplification Automated Nanoliter Liquid Handling Applied to Single Cell Multiple Displacement Amplification.</title>
        <authorList>
            <person name="Yun J."/>
            <person name="Xu P."/>
            <person name="Xu J."/>
            <person name="Dai X."/>
            <person name="Wang Y."/>
            <person name="Zheng X."/>
            <person name="Cao C."/>
            <person name="Yi Q."/>
            <person name="Zhu Y."/>
            <person name="Wang L."/>
            <person name="Dong Z."/>
            <person name="Huang Y."/>
            <person name="Huang L."/>
            <person name="Du W."/>
        </authorList>
    </citation>
    <scope>NUCLEOTIDE SEQUENCE [LARGE SCALE GENOMIC DNA]</scope>
    <source>
        <strain evidence="3 4">A12-4</strain>
        <strain evidence="2 5">Z-E1-2</strain>
    </source>
</reference>
<feature type="chain" id="PRO_5036050517" evidence="1">
    <location>
        <begin position="34"/>
        <end position="199"/>
    </location>
</feature>
<evidence type="ECO:0000313" key="2">
    <source>
        <dbReference type="EMBL" id="PTB83150.1"/>
    </source>
</evidence>
<organism evidence="2 5">
    <name type="scientific">Pseudidiomarina aestuarii</name>
    <dbReference type="NCBI Taxonomy" id="624146"/>
    <lineage>
        <taxon>Bacteria</taxon>
        <taxon>Pseudomonadati</taxon>
        <taxon>Pseudomonadota</taxon>
        <taxon>Gammaproteobacteria</taxon>
        <taxon>Alteromonadales</taxon>
        <taxon>Idiomarinaceae</taxon>
        <taxon>Pseudidiomarina</taxon>
    </lineage>
</organism>
<evidence type="ECO:0000256" key="1">
    <source>
        <dbReference type="SAM" id="SignalP"/>
    </source>
</evidence>
<dbReference type="AlphaFoldDB" id="A0A2T4CNM1"/>
<proteinExistence type="predicted"/>
<accession>A0A2T4CNM1</accession>